<dbReference type="RefSeq" id="YP_009046768.1">
    <property type="nucleotide sequence ID" value="NC_024451.1"/>
</dbReference>
<dbReference type="GO" id="GO:0008270">
    <property type="term" value="F:zinc ion binding"/>
    <property type="evidence" value="ECO:0007669"/>
    <property type="project" value="UniProtKB-KW"/>
</dbReference>
<keyword evidence="1" id="KW-0863">Zinc-finger</keyword>
<organism evidence="3 4">
    <name type="scientific">Armadillidium vulgare iridescent virus</name>
    <dbReference type="NCBI Taxonomy" id="72201"/>
    <lineage>
        <taxon>Viruses</taxon>
        <taxon>Varidnaviria</taxon>
        <taxon>Bamfordvirae</taxon>
        <taxon>Nucleocytoviricota</taxon>
        <taxon>Megaviricetes</taxon>
        <taxon>Pimascovirales</taxon>
        <taxon>Pimascovirales incertae sedis</taxon>
        <taxon>Iridoviridae</taxon>
        <taxon>Betairidovirinae</taxon>
        <taxon>Iridovirus</taxon>
        <taxon>Iridovirus armadillidium1</taxon>
        <taxon>Invertebrate iridescent virus 31</taxon>
    </lineage>
</organism>
<dbReference type="KEGG" id="vg:19738738"/>
<accession>A0A068QKM5</accession>
<dbReference type="Proteomes" id="UP000114278">
    <property type="component" value="Segment"/>
</dbReference>
<sequence length="341" mass="39251">MNLECEYCNKMFETKTKMSAHQKTKKCQLFRAISFVCRNCSNVILGYDNVIEHLEICKADKPIHHSTIEKLISNPPSSKNKKIGKGLNGSPVYIFRYEQIILSSGTPPLLSENISKAINLMVEKATVKTVEEFLQSFSKEALENEVTFVYPEPYTISDIYRFFEDESKTILAFLLAKSLHDLLDIIFGWNKVNENGRSKTFKPFFKEGEKYYVITEVKKIKTSCTEWELIWNEDPNIQEGAFSFKGLVLPALKFAFKLHQNNGENPFTSHICELISEVSNVHEILKKYSSGIPSFDDVRHTISDKRFVFKSDIKHTPFNSIIKGWSDEKADIDNFLKLIVE</sequence>
<protein>
    <recommendedName>
        <fullName evidence="2">C2H2-type domain-containing protein</fullName>
    </recommendedName>
</protein>
<keyword evidence="4" id="KW-1185">Reference proteome</keyword>
<name>A0A068QKM5_9VIRU</name>
<evidence type="ECO:0000313" key="3">
    <source>
        <dbReference type="EMBL" id="CCV02526.1"/>
    </source>
</evidence>
<dbReference type="OrthoDB" id="11188at10239"/>
<keyword evidence="1" id="KW-0862">Zinc</keyword>
<evidence type="ECO:0000259" key="2">
    <source>
        <dbReference type="PROSITE" id="PS50157"/>
    </source>
</evidence>
<proteinExistence type="predicted"/>
<dbReference type="InterPro" id="IPR013087">
    <property type="entry name" value="Znf_C2H2_type"/>
</dbReference>
<reference evidence="3 4" key="1">
    <citation type="journal article" date="2014" name="J. Gen. Virol.">
        <title>Genome sequence of a crustacean iridovirus, IIV31, isolated from the pill bug, Armadillidium vulgare.</title>
        <authorList>
            <person name="Piegu B."/>
            <person name="Guizard S."/>
            <person name="Yeping T."/>
            <person name="Cruaud C."/>
            <person name="Asgari S."/>
            <person name="Bideshi D.K."/>
            <person name="Federici B.A."/>
            <person name="Bigot Y."/>
        </authorList>
    </citation>
    <scope>NUCLEOTIDE SEQUENCE [LARGE SCALE GENOMIC DNA]</scope>
</reference>
<feature type="domain" description="C2H2-type" evidence="2">
    <location>
        <begin position="3"/>
        <end position="24"/>
    </location>
</feature>
<gene>
    <name evidence="3" type="primary">154L</name>
    <name evidence="3" type="ORF">IIV31_154L</name>
</gene>
<evidence type="ECO:0000256" key="1">
    <source>
        <dbReference type="PROSITE-ProRule" id="PRU00042"/>
    </source>
</evidence>
<dbReference type="EMBL" id="HF920637">
    <property type="protein sequence ID" value="CCV02526.1"/>
    <property type="molecule type" value="Genomic_DNA"/>
</dbReference>
<dbReference type="PROSITE" id="PS50157">
    <property type="entry name" value="ZINC_FINGER_C2H2_2"/>
    <property type="match status" value="1"/>
</dbReference>
<dbReference type="GeneID" id="19738738"/>
<evidence type="ECO:0000313" key="4">
    <source>
        <dbReference type="Proteomes" id="UP000114278"/>
    </source>
</evidence>
<keyword evidence="1" id="KW-0479">Metal-binding</keyword>